<accession>A0ABN2XFF7</accession>
<organism evidence="2 3">
    <name type="scientific">Nocardioides furvisabuli</name>
    <dbReference type="NCBI Taxonomy" id="375542"/>
    <lineage>
        <taxon>Bacteria</taxon>
        <taxon>Bacillati</taxon>
        <taxon>Actinomycetota</taxon>
        <taxon>Actinomycetes</taxon>
        <taxon>Propionibacteriales</taxon>
        <taxon>Nocardioidaceae</taxon>
        <taxon>Nocardioides</taxon>
    </lineage>
</organism>
<name>A0ABN2XFF7_9ACTN</name>
<evidence type="ECO:0000313" key="2">
    <source>
        <dbReference type="EMBL" id="GAA2110401.1"/>
    </source>
</evidence>
<dbReference type="InterPro" id="IPR056509">
    <property type="entry name" value="Imm33-like"/>
</dbReference>
<evidence type="ECO:0000313" key="3">
    <source>
        <dbReference type="Proteomes" id="UP001501161"/>
    </source>
</evidence>
<dbReference type="Pfam" id="PF24719">
    <property type="entry name" value="Imm33-like"/>
    <property type="match status" value="1"/>
</dbReference>
<sequence length="97" mass="10809">MVTARGVLGASHAVVEAGVWKWPLHGLRHPPQGDTTGWHLWTGQLQQDADFFQPWHVAHALERCPELDPLLKLPAGSRFVYAPGHTDVRQDDSLLDV</sequence>
<evidence type="ECO:0000259" key="1">
    <source>
        <dbReference type="Pfam" id="PF24719"/>
    </source>
</evidence>
<protein>
    <recommendedName>
        <fullName evidence="1">Imm33-like domain-containing protein</fullName>
    </recommendedName>
</protein>
<feature type="domain" description="Imm33-like" evidence="1">
    <location>
        <begin position="15"/>
        <end position="91"/>
    </location>
</feature>
<keyword evidence="3" id="KW-1185">Reference proteome</keyword>
<proteinExistence type="predicted"/>
<comment type="caution">
    <text evidence="2">The sequence shown here is derived from an EMBL/GenBank/DDBJ whole genome shotgun (WGS) entry which is preliminary data.</text>
</comment>
<dbReference type="Proteomes" id="UP001501161">
    <property type="component" value="Unassembled WGS sequence"/>
</dbReference>
<gene>
    <name evidence="2" type="ORF">GCM10009726_25890</name>
</gene>
<reference evidence="2 3" key="1">
    <citation type="journal article" date="2019" name="Int. J. Syst. Evol. Microbiol.">
        <title>The Global Catalogue of Microorganisms (GCM) 10K type strain sequencing project: providing services to taxonomists for standard genome sequencing and annotation.</title>
        <authorList>
            <consortium name="The Broad Institute Genomics Platform"/>
            <consortium name="The Broad Institute Genome Sequencing Center for Infectious Disease"/>
            <person name="Wu L."/>
            <person name="Ma J."/>
        </authorList>
    </citation>
    <scope>NUCLEOTIDE SEQUENCE [LARGE SCALE GENOMIC DNA]</scope>
    <source>
        <strain evidence="2 3">JCM 13813</strain>
    </source>
</reference>
<dbReference type="EMBL" id="BAAAMQ010000012">
    <property type="protein sequence ID" value="GAA2110401.1"/>
    <property type="molecule type" value="Genomic_DNA"/>
</dbReference>